<evidence type="ECO:0000313" key="2">
    <source>
        <dbReference type="Proteomes" id="UP000824120"/>
    </source>
</evidence>
<dbReference type="Proteomes" id="UP000824120">
    <property type="component" value="Chromosome 4"/>
</dbReference>
<gene>
    <name evidence="1" type="ORF">H5410_019481</name>
</gene>
<protein>
    <submittedName>
        <fullName evidence="1">Uncharacterized protein</fullName>
    </submittedName>
</protein>
<dbReference type="EMBL" id="JACXVP010000004">
    <property type="protein sequence ID" value="KAG5608200.1"/>
    <property type="molecule type" value="Genomic_DNA"/>
</dbReference>
<reference evidence="1 2" key="1">
    <citation type="submission" date="2020-09" db="EMBL/GenBank/DDBJ databases">
        <title>De no assembly of potato wild relative species, Solanum commersonii.</title>
        <authorList>
            <person name="Cho K."/>
        </authorList>
    </citation>
    <scope>NUCLEOTIDE SEQUENCE [LARGE SCALE GENOMIC DNA]</scope>
    <source>
        <strain evidence="1">LZ3.2</strain>
        <tissue evidence="1">Leaf</tissue>
    </source>
</reference>
<dbReference type="AlphaFoldDB" id="A0A9J5Z8F3"/>
<proteinExistence type="predicted"/>
<organism evidence="1 2">
    <name type="scientific">Solanum commersonii</name>
    <name type="common">Commerson's wild potato</name>
    <name type="synonym">Commerson's nightshade</name>
    <dbReference type="NCBI Taxonomy" id="4109"/>
    <lineage>
        <taxon>Eukaryota</taxon>
        <taxon>Viridiplantae</taxon>
        <taxon>Streptophyta</taxon>
        <taxon>Embryophyta</taxon>
        <taxon>Tracheophyta</taxon>
        <taxon>Spermatophyta</taxon>
        <taxon>Magnoliopsida</taxon>
        <taxon>eudicotyledons</taxon>
        <taxon>Gunneridae</taxon>
        <taxon>Pentapetalae</taxon>
        <taxon>asterids</taxon>
        <taxon>lamiids</taxon>
        <taxon>Solanales</taxon>
        <taxon>Solanaceae</taxon>
        <taxon>Solanoideae</taxon>
        <taxon>Solaneae</taxon>
        <taxon>Solanum</taxon>
    </lineage>
</organism>
<accession>A0A9J5Z8F3</accession>
<comment type="caution">
    <text evidence="1">The sequence shown here is derived from an EMBL/GenBank/DDBJ whole genome shotgun (WGS) entry which is preliminary data.</text>
</comment>
<evidence type="ECO:0000313" key="1">
    <source>
        <dbReference type="EMBL" id="KAG5608200.1"/>
    </source>
</evidence>
<sequence length="70" mass="7950">MASKNHQRTGTQIYQANDKEATSFVRYNNTVLFPGYQVAKPYHESLGESDGLESKEGVSISENQFEFMSR</sequence>
<keyword evidence="2" id="KW-1185">Reference proteome</keyword>
<name>A0A9J5Z8F3_SOLCO</name>